<evidence type="ECO:0000313" key="6">
    <source>
        <dbReference type="EMBL" id="HJA70023.1"/>
    </source>
</evidence>
<dbReference type="InterPro" id="IPR007492">
    <property type="entry name" value="LytTR_DNA-bd_dom"/>
</dbReference>
<organism evidence="6 7">
    <name type="scientific">Candidatus Lachnoclostridium stercoravium</name>
    <dbReference type="NCBI Taxonomy" id="2838633"/>
    <lineage>
        <taxon>Bacteria</taxon>
        <taxon>Bacillati</taxon>
        <taxon>Bacillota</taxon>
        <taxon>Clostridia</taxon>
        <taxon>Lachnospirales</taxon>
        <taxon>Lachnospiraceae</taxon>
    </lineage>
</organism>
<evidence type="ECO:0000256" key="3">
    <source>
        <dbReference type="PROSITE-ProRule" id="PRU00169"/>
    </source>
</evidence>
<keyword evidence="6" id="KW-0238">DNA-binding</keyword>
<dbReference type="EMBL" id="DWZA01000004">
    <property type="protein sequence ID" value="HJA70023.1"/>
    <property type="molecule type" value="Genomic_DNA"/>
</dbReference>
<dbReference type="SMART" id="SM00850">
    <property type="entry name" value="LytTR"/>
    <property type="match status" value="1"/>
</dbReference>
<dbReference type="PROSITE" id="PS50110">
    <property type="entry name" value="RESPONSE_REGULATORY"/>
    <property type="match status" value="1"/>
</dbReference>
<evidence type="ECO:0000256" key="1">
    <source>
        <dbReference type="ARBA" id="ARBA00018672"/>
    </source>
</evidence>
<reference evidence="6" key="2">
    <citation type="submission" date="2021-04" db="EMBL/GenBank/DDBJ databases">
        <authorList>
            <person name="Gilroy R."/>
        </authorList>
    </citation>
    <scope>NUCLEOTIDE SEQUENCE</scope>
    <source>
        <strain evidence="6">CHK178-16964</strain>
    </source>
</reference>
<dbReference type="GO" id="GO:0003677">
    <property type="term" value="F:DNA binding"/>
    <property type="evidence" value="ECO:0007669"/>
    <property type="project" value="UniProtKB-KW"/>
</dbReference>
<dbReference type="AlphaFoldDB" id="A0A9D2HGQ4"/>
<keyword evidence="3" id="KW-0597">Phosphoprotein</keyword>
<dbReference type="SUPFAM" id="SSF52172">
    <property type="entry name" value="CheY-like"/>
    <property type="match status" value="1"/>
</dbReference>
<evidence type="ECO:0000256" key="2">
    <source>
        <dbReference type="ARBA" id="ARBA00024867"/>
    </source>
</evidence>
<proteinExistence type="predicted"/>
<dbReference type="PANTHER" id="PTHR37299">
    <property type="entry name" value="TRANSCRIPTIONAL REGULATOR-RELATED"/>
    <property type="match status" value="1"/>
</dbReference>
<evidence type="ECO:0000259" key="4">
    <source>
        <dbReference type="PROSITE" id="PS50110"/>
    </source>
</evidence>
<dbReference type="InterPro" id="IPR001789">
    <property type="entry name" value="Sig_transdc_resp-reg_receiver"/>
</dbReference>
<name>A0A9D2HGQ4_9FIRM</name>
<dbReference type="Pfam" id="PF00072">
    <property type="entry name" value="Response_reg"/>
    <property type="match status" value="1"/>
</dbReference>
<evidence type="ECO:0000313" key="7">
    <source>
        <dbReference type="Proteomes" id="UP000823900"/>
    </source>
</evidence>
<feature type="domain" description="Response regulatory" evidence="4">
    <location>
        <begin position="2"/>
        <end position="116"/>
    </location>
</feature>
<feature type="modified residue" description="4-aspartylphosphate" evidence="3">
    <location>
        <position position="53"/>
    </location>
</feature>
<accession>A0A9D2HGQ4</accession>
<comment type="function">
    <text evidence="2">May play the central regulatory role in sporulation. It may be an element of the effector pathway responsible for the activation of sporulation genes in response to nutritional stress. Spo0A may act in concert with spo0H (a sigma factor) to control the expression of some genes that are critical to the sporulation process.</text>
</comment>
<gene>
    <name evidence="6" type="ORF">IAA07_00395</name>
</gene>
<dbReference type="SMART" id="SM00448">
    <property type="entry name" value="REC"/>
    <property type="match status" value="1"/>
</dbReference>
<dbReference type="InterPro" id="IPR011006">
    <property type="entry name" value="CheY-like_superfamily"/>
</dbReference>
<dbReference type="GO" id="GO:0000156">
    <property type="term" value="F:phosphorelay response regulator activity"/>
    <property type="evidence" value="ECO:0007669"/>
    <property type="project" value="InterPro"/>
</dbReference>
<dbReference type="Pfam" id="PF04397">
    <property type="entry name" value="LytTR"/>
    <property type="match status" value="1"/>
</dbReference>
<protein>
    <recommendedName>
        <fullName evidence="1">Stage 0 sporulation protein A homolog</fullName>
    </recommendedName>
</protein>
<dbReference type="PANTHER" id="PTHR37299:SF1">
    <property type="entry name" value="STAGE 0 SPORULATION PROTEIN A HOMOLOG"/>
    <property type="match status" value="1"/>
</dbReference>
<dbReference type="Gene3D" id="3.40.50.2300">
    <property type="match status" value="1"/>
</dbReference>
<sequence>MRIAIVDDERPARSELKYQILELIPEAEITEGDSGAAALQIAGEEKFDLFFLDINLGDINGTVLINALANMQPEMKIVFVTAYSEYAVKAFELGVADYIMKPYDKKRLEKVLEKCGSFEEDREKAAPVRNPKRIAINSNGRTIFEDVDRIIYIETYNRGCLIHTPGEDYFEGRSIGEYEKRLENFRFFRIHKSYLINLDQVREVFPWGNNSFALKMNGYEKNILPIGREKTKVLRQLLGW</sequence>
<comment type="caution">
    <text evidence="6">The sequence shown here is derived from an EMBL/GenBank/DDBJ whole genome shotgun (WGS) entry which is preliminary data.</text>
</comment>
<reference evidence="6" key="1">
    <citation type="journal article" date="2021" name="PeerJ">
        <title>Extensive microbial diversity within the chicken gut microbiome revealed by metagenomics and culture.</title>
        <authorList>
            <person name="Gilroy R."/>
            <person name="Ravi A."/>
            <person name="Getino M."/>
            <person name="Pursley I."/>
            <person name="Horton D.L."/>
            <person name="Alikhan N.F."/>
            <person name="Baker D."/>
            <person name="Gharbi K."/>
            <person name="Hall N."/>
            <person name="Watson M."/>
            <person name="Adriaenssens E.M."/>
            <person name="Foster-Nyarko E."/>
            <person name="Jarju S."/>
            <person name="Secka A."/>
            <person name="Antonio M."/>
            <person name="Oren A."/>
            <person name="Chaudhuri R.R."/>
            <person name="La Ragione R."/>
            <person name="Hildebrand F."/>
            <person name="Pallen M.J."/>
        </authorList>
    </citation>
    <scope>NUCLEOTIDE SEQUENCE</scope>
    <source>
        <strain evidence="6">CHK178-16964</strain>
    </source>
</reference>
<feature type="domain" description="HTH LytTR-type" evidence="5">
    <location>
        <begin position="134"/>
        <end position="240"/>
    </location>
</feature>
<dbReference type="PROSITE" id="PS50930">
    <property type="entry name" value="HTH_LYTTR"/>
    <property type="match status" value="1"/>
</dbReference>
<dbReference type="Gene3D" id="2.40.50.1020">
    <property type="entry name" value="LytTr DNA-binding domain"/>
    <property type="match status" value="1"/>
</dbReference>
<dbReference type="InterPro" id="IPR046947">
    <property type="entry name" value="LytR-like"/>
</dbReference>
<evidence type="ECO:0000259" key="5">
    <source>
        <dbReference type="PROSITE" id="PS50930"/>
    </source>
</evidence>
<dbReference type="Proteomes" id="UP000823900">
    <property type="component" value="Unassembled WGS sequence"/>
</dbReference>